<keyword evidence="2" id="KW-1185">Reference proteome</keyword>
<gene>
    <name evidence="1" type="ORF">K3G42_010674</name>
</gene>
<evidence type="ECO:0000313" key="1">
    <source>
        <dbReference type="EMBL" id="KAH7996740.1"/>
    </source>
</evidence>
<proteinExistence type="predicted"/>
<dbReference type="EMBL" id="CM037628">
    <property type="protein sequence ID" value="KAH7996740.1"/>
    <property type="molecule type" value="Genomic_DNA"/>
</dbReference>
<reference evidence="1" key="1">
    <citation type="submission" date="2021-08" db="EMBL/GenBank/DDBJ databases">
        <title>The first chromosome-level gecko genome reveals the dynamic sex chromosomes of Neotropical dwarf geckos (Sphaerodactylidae: Sphaerodactylus).</title>
        <authorList>
            <person name="Pinto B.J."/>
            <person name="Keating S.E."/>
            <person name="Gamble T."/>
        </authorList>
    </citation>
    <scope>NUCLEOTIDE SEQUENCE</scope>
    <source>
        <strain evidence="1">TG3544</strain>
    </source>
</reference>
<evidence type="ECO:0000313" key="2">
    <source>
        <dbReference type="Proteomes" id="UP000827872"/>
    </source>
</evidence>
<sequence length="104" mass="11296">MLQGQTPLQLVGAQETDPLIDTPSMTTAFCFSLQDSDLFEEVVVTFPGEDQPLSDAEQGETCLEAEQRDEVDICLLDSSDTEATWDSSAEEGGSGMGNKLRGYR</sequence>
<protein>
    <submittedName>
        <fullName evidence="1">Uncharacterized protein</fullName>
    </submittedName>
</protein>
<name>A0ACB8EV71_9SAUR</name>
<comment type="caution">
    <text evidence="1">The sequence shown here is derived from an EMBL/GenBank/DDBJ whole genome shotgun (WGS) entry which is preliminary data.</text>
</comment>
<dbReference type="Proteomes" id="UP000827872">
    <property type="component" value="Linkage Group LG15"/>
</dbReference>
<accession>A0ACB8EV71</accession>
<organism evidence="1 2">
    <name type="scientific">Sphaerodactylus townsendi</name>
    <dbReference type="NCBI Taxonomy" id="933632"/>
    <lineage>
        <taxon>Eukaryota</taxon>
        <taxon>Metazoa</taxon>
        <taxon>Chordata</taxon>
        <taxon>Craniata</taxon>
        <taxon>Vertebrata</taxon>
        <taxon>Euteleostomi</taxon>
        <taxon>Lepidosauria</taxon>
        <taxon>Squamata</taxon>
        <taxon>Bifurcata</taxon>
        <taxon>Gekkota</taxon>
        <taxon>Sphaerodactylidae</taxon>
        <taxon>Sphaerodactylus</taxon>
    </lineage>
</organism>